<keyword evidence="9" id="KW-1185">Reference proteome</keyword>
<evidence type="ECO:0000256" key="1">
    <source>
        <dbReference type="ARBA" id="ARBA00004141"/>
    </source>
</evidence>
<organism evidence="8 9">
    <name type="scientific">Euplotes crassus</name>
    <dbReference type="NCBI Taxonomy" id="5936"/>
    <lineage>
        <taxon>Eukaryota</taxon>
        <taxon>Sar</taxon>
        <taxon>Alveolata</taxon>
        <taxon>Ciliophora</taxon>
        <taxon>Intramacronucleata</taxon>
        <taxon>Spirotrichea</taxon>
        <taxon>Hypotrichia</taxon>
        <taxon>Euplotida</taxon>
        <taxon>Euplotidae</taxon>
        <taxon>Moneuplotes</taxon>
    </lineage>
</organism>
<comment type="caution">
    <text evidence="8">The sequence shown here is derived from an EMBL/GenBank/DDBJ whole genome shotgun (WGS) entry which is preliminary data.</text>
</comment>
<name>A0AAD1UK04_EUPCR</name>
<sequence length="443" mass="49322">MEFKDFASIMLVSILSNTCYMVVIPFLPLEFSRYGIKPSTFGYIFAIFSVAAMIGSLVIGKLMIIFGRKVILLLGICSMGVCMSVFSSIAYFENSTLVVLMLLVSRSLQGFASSMIQTTCYAIISACYDEDKQRYLGYFEGAQGLGCMIGPAIGAILYSFCGFSGTFYFLGGSLVLMCPLLYFQIPNTINKNDNLEEDMIDDEIKSEDNQMPQDKPAYTSLLKRKVFLLSTLCGGLSYASFCYYEPVLSLRLQDVGLSQTEILYFFCIAAFSYLLCSFTVSYLTSKFTPKMIITVTIFLCGIGQFFIGPSPFLPDNLFLMAFGQFVQGSTSFFFLILALPVMIKDAEDRYPTYKTYASDLSSGVFNFSLSLGQALSPIYSTNLTEIIGFQNVCTTVAIIFIVYALIYYIFCVALVEEPKDTELGIELKSQEAECLKEKPCQQI</sequence>
<feature type="transmembrane region" description="Helical" evidence="6">
    <location>
        <begin position="386"/>
        <end position="410"/>
    </location>
</feature>
<feature type="transmembrane region" description="Helical" evidence="6">
    <location>
        <begin position="318"/>
        <end position="339"/>
    </location>
</feature>
<dbReference type="PROSITE" id="PS50850">
    <property type="entry name" value="MFS"/>
    <property type="match status" value="1"/>
</dbReference>
<keyword evidence="4 6" id="KW-1133">Transmembrane helix</keyword>
<dbReference type="PANTHER" id="PTHR23506:SF26">
    <property type="entry name" value="MFS-TYPE TRANSPORTER SLC18B1"/>
    <property type="match status" value="1"/>
</dbReference>
<feature type="domain" description="Major facilitator superfamily (MFS) profile" evidence="7">
    <location>
        <begin position="1"/>
        <end position="419"/>
    </location>
</feature>
<dbReference type="InterPro" id="IPR050930">
    <property type="entry name" value="MFS_Vesicular_Transporter"/>
</dbReference>
<dbReference type="InterPro" id="IPR036259">
    <property type="entry name" value="MFS_trans_sf"/>
</dbReference>
<evidence type="ECO:0000313" key="8">
    <source>
        <dbReference type="EMBL" id="CAI2368360.1"/>
    </source>
</evidence>
<dbReference type="EMBL" id="CAMPGE010009494">
    <property type="protein sequence ID" value="CAI2368360.1"/>
    <property type="molecule type" value="Genomic_DNA"/>
</dbReference>
<accession>A0AAD1UK04</accession>
<dbReference type="GO" id="GO:0022857">
    <property type="term" value="F:transmembrane transporter activity"/>
    <property type="evidence" value="ECO:0007669"/>
    <property type="project" value="InterPro"/>
</dbReference>
<feature type="transmembrane region" description="Helical" evidence="6">
    <location>
        <begin position="263"/>
        <end position="284"/>
    </location>
</feature>
<evidence type="ECO:0000256" key="5">
    <source>
        <dbReference type="ARBA" id="ARBA00023136"/>
    </source>
</evidence>
<protein>
    <recommendedName>
        <fullName evidence="7">Major facilitator superfamily (MFS) profile domain-containing protein</fullName>
    </recommendedName>
</protein>
<feature type="transmembrane region" description="Helical" evidence="6">
    <location>
        <begin position="98"/>
        <end position="124"/>
    </location>
</feature>
<dbReference type="SUPFAM" id="SSF103473">
    <property type="entry name" value="MFS general substrate transporter"/>
    <property type="match status" value="1"/>
</dbReference>
<dbReference type="Gene3D" id="1.20.1250.20">
    <property type="entry name" value="MFS general substrate transporter like domains"/>
    <property type="match status" value="1"/>
</dbReference>
<feature type="transmembrane region" description="Helical" evidence="6">
    <location>
        <begin position="71"/>
        <end position="92"/>
    </location>
</feature>
<evidence type="ECO:0000256" key="3">
    <source>
        <dbReference type="ARBA" id="ARBA00022692"/>
    </source>
</evidence>
<feature type="transmembrane region" description="Helical" evidence="6">
    <location>
        <begin position="226"/>
        <end position="243"/>
    </location>
</feature>
<feature type="transmembrane region" description="Helical" evidence="6">
    <location>
        <begin position="136"/>
        <end position="160"/>
    </location>
</feature>
<evidence type="ECO:0000256" key="2">
    <source>
        <dbReference type="ARBA" id="ARBA00022448"/>
    </source>
</evidence>
<keyword evidence="3 6" id="KW-0812">Transmembrane</keyword>
<dbReference type="Pfam" id="PF07690">
    <property type="entry name" value="MFS_1"/>
    <property type="match status" value="1"/>
</dbReference>
<feature type="transmembrane region" description="Helical" evidence="6">
    <location>
        <begin position="166"/>
        <end position="183"/>
    </location>
</feature>
<feature type="transmembrane region" description="Helical" evidence="6">
    <location>
        <begin position="40"/>
        <end position="59"/>
    </location>
</feature>
<feature type="transmembrane region" description="Helical" evidence="6">
    <location>
        <begin position="291"/>
        <end position="312"/>
    </location>
</feature>
<keyword evidence="5 6" id="KW-0472">Membrane</keyword>
<dbReference type="GO" id="GO:0016020">
    <property type="term" value="C:membrane"/>
    <property type="evidence" value="ECO:0007669"/>
    <property type="project" value="UniProtKB-SubCell"/>
</dbReference>
<evidence type="ECO:0000259" key="7">
    <source>
        <dbReference type="PROSITE" id="PS50850"/>
    </source>
</evidence>
<reference evidence="8" key="1">
    <citation type="submission" date="2023-07" db="EMBL/GenBank/DDBJ databases">
        <authorList>
            <consortium name="AG Swart"/>
            <person name="Singh M."/>
            <person name="Singh A."/>
            <person name="Seah K."/>
            <person name="Emmerich C."/>
        </authorList>
    </citation>
    <scope>NUCLEOTIDE SEQUENCE</scope>
    <source>
        <strain evidence="8">DP1</strain>
    </source>
</reference>
<dbReference type="PANTHER" id="PTHR23506">
    <property type="entry name" value="GH10249P"/>
    <property type="match status" value="1"/>
</dbReference>
<dbReference type="CDD" id="cd17325">
    <property type="entry name" value="MFS_MdtG_SLC18_like"/>
    <property type="match status" value="1"/>
</dbReference>
<evidence type="ECO:0000256" key="4">
    <source>
        <dbReference type="ARBA" id="ARBA00022989"/>
    </source>
</evidence>
<comment type="subcellular location">
    <subcellularLocation>
        <location evidence="1">Membrane</location>
        <topology evidence="1">Multi-pass membrane protein</topology>
    </subcellularLocation>
</comment>
<keyword evidence="2" id="KW-0813">Transport</keyword>
<dbReference type="AlphaFoldDB" id="A0AAD1UK04"/>
<dbReference type="InterPro" id="IPR011701">
    <property type="entry name" value="MFS"/>
</dbReference>
<evidence type="ECO:0000256" key="6">
    <source>
        <dbReference type="SAM" id="Phobius"/>
    </source>
</evidence>
<dbReference type="Proteomes" id="UP001295684">
    <property type="component" value="Unassembled WGS sequence"/>
</dbReference>
<dbReference type="InterPro" id="IPR020846">
    <property type="entry name" value="MFS_dom"/>
</dbReference>
<gene>
    <name evidence="8" type="ORF">ECRASSUSDP1_LOCUS9651</name>
</gene>
<feature type="transmembrane region" description="Helical" evidence="6">
    <location>
        <begin position="7"/>
        <end position="28"/>
    </location>
</feature>
<evidence type="ECO:0000313" key="9">
    <source>
        <dbReference type="Proteomes" id="UP001295684"/>
    </source>
</evidence>
<proteinExistence type="predicted"/>